<dbReference type="InterPro" id="IPR036909">
    <property type="entry name" value="Cyt_c-like_dom_sf"/>
</dbReference>
<accession>A0ABS3PXA8</accession>
<dbReference type="PROSITE" id="PS51257">
    <property type="entry name" value="PROKAR_LIPOPROTEIN"/>
    <property type="match status" value="1"/>
</dbReference>
<protein>
    <submittedName>
        <fullName evidence="7">Cytochrome c</fullName>
    </submittedName>
</protein>
<dbReference type="Proteomes" id="UP000681610">
    <property type="component" value="Unassembled WGS sequence"/>
</dbReference>
<evidence type="ECO:0000313" key="8">
    <source>
        <dbReference type="Proteomes" id="UP000681610"/>
    </source>
</evidence>
<feature type="chain" id="PRO_5047408076" evidence="5">
    <location>
        <begin position="19"/>
        <end position="165"/>
    </location>
</feature>
<proteinExistence type="predicted"/>
<dbReference type="Gene3D" id="1.10.760.10">
    <property type="entry name" value="Cytochrome c-like domain"/>
    <property type="match status" value="1"/>
</dbReference>
<evidence type="ECO:0000259" key="6">
    <source>
        <dbReference type="PROSITE" id="PS51007"/>
    </source>
</evidence>
<evidence type="ECO:0000313" key="7">
    <source>
        <dbReference type="EMBL" id="MBO1883981.1"/>
    </source>
</evidence>
<name>A0ABS3PXA8_9FLAO</name>
<reference evidence="7 8" key="1">
    <citation type="submission" date="2021-03" db="EMBL/GenBank/DDBJ databases">
        <title>Isolation and description of Capnocytophaga bilenii sp. nov., a novel Capnocytophaga species, isolated from a gingivitis subject.</title>
        <authorList>
            <person name="Antezack A."/>
            <person name="Monnet-Corti V."/>
            <person name="La Scola B."/>
        </authorList>
    </citation>
    <scope>NUCLEOTIDE SEQUENCE [LARGE SCALE GENOMIC DNA]</scope>
    <source>
        <strain evidence="7 8">Marseille-Q4570</strain>
    </source>
</reference>
<feature type="domain" description="Cytochrome c" evidence="6">
    <location>
        <begin position="76"/>
        <end position="165"/>
    </location>
</feature>
<dbReference type="EMBL" id="JAGDYP010000004">
    <property type="protein sequence ID" value="MBO1883981.1"/>
    <property type="molecule type" value="Genomic_DNA"/>
</dbReference>
<evidence type="ECO:0000256" key="2">
    <source>
        <dbReference type="ARBA" id="ARBA00022723"/>
    </source>
</evidence>
<evidence type="ECO:0000256" key="4">
    <source>
        <dbReference type="PROSITE-ProRule" id="PRU00433"/>
    </source>
</evidence>
<dbReference type="InterPro" id="IPR009056">
    <property type="entry name" value="Cyt_c-like_dom"/>
</dbReference>
<keyword evidence="8" id="KW-1185">Reference proteome</keyword>
<gene>
    <name evidence="7" type="ORF">J4N46_06030</name>
</gene>
<comment type="caution">
    <text evidence="7">The sequence shown here is derived from an EMBL/GenBank/DDBJ whole genome shotgun (WGS) entry which is preliminary data.</text>
</comment>
<evidence type="ECO:0000256" key="1">
    <source>
        <dbReference type="ARBA" id="ARBA00022617"/>
    </source>
</evidence>
<keyword evidence="1 4" id="KW-0349">Heme</keyword>
<keyword evidence="2 4" id="KW-0479">Metal-binding</keyword>
<sequence length="165" mass="18340">MKKHFLTLSLMAILTACGGGTNNTPTDNASQAATNTPPATQEATIKPAEYPNWETNKGIGSVKTITPPLSDSPDAAMAAKGEETFKQYCMSCHQPKRRMIGPAMAGLTEYRTPEWLMNMILNPEQMIKEDPIAKAEFEEYGSIMLNQRLSEQQAREILEYLRTIK</sequence>
<dbReference type="SUPFAM" id="SSF46626">
    <property type="entry name" value="Cytochrome c"/>
    <property type="match status" value="1"/>
</dbReference>
<dbReference type="RefSeq" id="WP_208058556.1">
    <property type="nucleotide sequence ID" value="NZ_JAGDYP010000004.1"/>
</dbReference>
<dbReference type="PROSITE" id="PS51007">
    <property type="entry name" value="CYTC"/>
    <property type="match status" value="1"/>
</dbReference>
<keyword evidence="3 4" id="KW-0408">Iron</keyword>
<evidence type="ECO:0000256" key="5">
    <source>
        <dbReference type="SAM" id="SignalP"/>
    </source>
</evidence>
<organism evidence="7 8">
    <name type="scientific">Capnocytophaga bilenii</name>
    <dbReference type="NCBI Taxonomy" id="2819369"/>
    <lineage>
        <taxon>Bacteria</taxon>
        <taxon>Pseudomonadati</taxon>
        <taxon>Bacteroidota</taxon>
        <taxon>Flavobacteriia</taxon>
        <taxon>Flavobacteriales</taxon>
        <taxon>Flavobacteriaceae</taxon>
        <taxon>Capnocytophaga</taxon>
    </lineage>
</organism>
<dbReference type="Pfam" id="PF00034">
    <property type="entry name" value="Cytochrom_C"/>
    <property type="match status" value="1"/>
</dbReference>
<feature type="signal peptide" evidence="5">
    <location>
        <begin position="1"/>
        <end position="18"/>
    </location>
</feature>
<keyword evidence="5" id="KW-0732">Signal</keyword>
<evidence type="ECO:0000256" key="3">
    <source>
        <dbReference type="ARBA" id="ARBA00023004"/>
    </source>
</evidence>